<dbReference type="RefSeq" id="WP_350347264.1">
    <property type="nucleotide sequence ID" value="NZ_CP158374.1"/>
</dbReference>
<reference evidence="3" key="1">
    <citation type="submission" date="2024-05" db="EMBL/GenBank/DDBJ databases">
        <authorList>
            <person name="Yu L."/>
        </authorList>
    </citation>
    <scope>NUCLEOTIDE SEQUENCE</scope>
    <source>
        <strain evidence="3">G08B096</strain>
    </source>
</reference>
<feature type="transmembrane region" description="Helical" evidence="2">
    <location>
        <begin position="304"/>
        <end position="321"/>
    </location>
</feature>
<evidence type="ECO:0000256" key="2">
    <source>
        <dbReference type="SAM" id="Phobius"/>
    </source>
</evidence>
<keyword evidence="2" id="KW-0812">Transmembrane</keyword>
<dbReference type="EMBL" id="CP158374">
    <property type="protein sequence ID" value="XBX81242.1"/>
    <property type="molecule type" value="Genomic_DNA"/>
</dbReference>
<evidence type="ECO:0000313" key="3">
    <source>
        <dbReference type="EMBL" id="XBX81242.1"/>
    </source>
</evidence>
<feature type="transmembrane region" description="Helical" evidence="2">
    <location>
        <begin position="279"/>
        <end position="298"/>
    </location>
</feature>
<dbReference type="AlphaFoldDB" id="A0AAU7W5P1"/>
<feature type="transmembrane region" description="Helical" evidence="2">
    <location>
        <begin position="120"/>
        <end position="141"/>
    </location>
</feature>
<protein>
    <submittedName>
        <fullName evidence="3">Uncharacterized protein</fullName>
    </submittedName>
</protein>
<feature type="coiled-coil region" evidence="1">
    <location>
        <begin position="508"/>
        <end position="570"/>
    </location>
</feature>
<evidence type="ECO:0000256" key="1">
    <source>
        <dbReference type="SAM" id="Coils"/>
    </source>
</evidence>
<feature type="transmembrane region" description="Helical" evidence="2">
    <location>
        <begin position="328"/>
        <end position="348"/>
    </location>
</feature>
<keyword evidence="2" id="KW-0472">Membrane</keyword>
<accession>A0AAU7W5P1</accession>
<gene>
    <name evidence="3" type="ORF">ABIQ69_11545</name>
</gene>
<organism evidence="3">
    <name type="scientific">Agromyces sp. G08B096</name>
    <dbReference type="NCBI Taxonomy" id="3156399"/>
    <lineage>
        <taxon>Bacteria</taxon>
        <taxon>Bacillati</taxon>
        <taxon>Actinomycetota</taxon>
        <taxon>Actinomycetes</taxon>
        <taxon>Micrococcales</taxon>
        <taxon>Microbacteriaceae</taxon>
        <taxon>Agromyces</taxon>
    </lineage>
</organism>
<feature type="transmembrane region" description="Helical" evidence="2">
    <location>
        <begin position="354"/>
        <end position="373"/>
    </location>
</feature>
<keyword evidence="1" id="KW-0175">Coiled coil</keyword>
<feature type="transmembrane region" description="Helical" evidence="2">
    <location>
        <begin position="96"/>
        <end position="114"/>
    </location>
</feature>
<feature type="transmembrane region" description="Helical" evidence="2">
    <location>
        <begin position="213"/>
        <end position="234"/>
    </location>
</feature>
<sequence length="820" mass="84907">MAGDGPTTAGSIVGKLKMDRSDWLAGVAATTAEARALGSLDPTIDIDTNARDVIRELDDTAQSVGVVTERHRTLGSVVQRTTDDTIKFNDANRTSFTRMGMIASAVALLVPLLGPLGAGIIGVGSAFLGMGVAGVLALVGIHQQMEQGTELGRQYSTGVGQMKSMFSQLSATAAVSMLTSFNRVVKETSDAFPFLNQQVSTFSGLLGRSGANFLSGVITSLQILNPLFMTAAVWIEDISEGFQRWTQDGGLQQFASYALSALPSVLDMIGALSGMVIHLITALAPLGAIGVGVLTGIADVINAIPVEVLGTLIGMVTWGTLAFKAWGFVAPLLAGIATQFGAVGAAATIATGPIGWAVAGVAALASILVIATAGTRGATAAMQDYTAAVEADNGAIGENVRAKAAQRLQDDGALETAKKLKIATEDVVSATLGDVSAKQRVNEKLDEFAKGSSIAATWADTLRQSMEDNSGAIEGEVDRYHALNEAVGGVATSTGTMSEMTRSSASSYLEAADAASELRNQLEQLLAKINEGNDLGQDAITANSAYQDALAGITEEVERQKAAYEEANGTLDGFVFSLDESTATGSGNAAMFADLAQKSQTAAEKQLQLTGDTAAYKAQLEAGRQTLYDTILGLTGNADAAQRLTDKIYAMPSQKEIDILADTLRAQSALDAFIASANARVATITVRATMPDLNGEASGSGRMGTFGANGLTAQGLASGGSGTVVGPGNAHSDGAGLYVLANGEEVTSDRFGQASRNRALLKQLNAGVVAPMLPSAGSREPAAYPQQVTKVEKHFHFTVYANDPNDLFQKVQNRQNQLGG</sequence>
<proteinExistence type="predicted"/>
<keyword evidence="2" id="KW-1133">Transmembrane helix</keyword>
<name>A0AAU7W5P1_9MICO</name>